<dbReference type="GO" id="GO:0045503">
    <property type="term" value="F:dynein light chain binding"/>
    <property type="evidence" value="ECO:0007669"/>
    <property type="project" value="TreeGrafter"/>
</dbReference>
<comment type="subcellular location">
    <subcellularLocation>
        <location evidence="1">Cytoplasm</location>
    </subcellularLocation>
</comment>
<evidence type="ECO:0000256" key="1">
    <source>
        <dbReference type="ARBA" id="ARBA00004496"/>
    </source>
</evidence>
<dbReference type="PANTHER" id="PTHR12442">
    <property type="entry name" value="DYNEIN INTERMEDIATE CHAIN"/>
    <property type="match status" value="1"/>
</dbReference>
<organism evidence="7 8">
    <name type="scientific">Jimgerdemannia flammicorona</name>
    <dbReference type="NCBI Taxonomy" id="994334"/>
    <lineage>
        <taxon>Eukaryota</taxon>
        <taxon>Fungi</taxon>
        <taxon>Fungi incertae sedis</taxon>
        <taxon>Mucoromycota</taxon>
        <taxon>Mucoromycotina</taxon>
        <taxon>Endogonomycetes</taxon>
        <taxon>Endogonales</taxon>
        <taxon>Endogonaceae</taxon>
        <taxon>Jimgerdemannia</taxon>
    </lineage>
</organism>
<dbReference type="GO" id="GO:0005737">
    <property type="term" value="C:cytoplasm"/>
    <property type="evidence" value="ECO:0007669"/>
    <property type="project" value="UniProtKB-SubCell"/>
</dbReference>
<name>A0A433QYX4_9FUNG</name>
<dbReference type="PANTHER" id="PTHR12442:SF22">
    <property type="entry name" value="CYTOPLASMIC DYNEIN 1 INTERMEDIATE CHAIN-RELATED"/>
    <property type="match status" value="1"/>
</dbReference>
<dbReference type="PROSITE" id="PS50082">
    <property type="entry name" value="WD_REPEATS_2"/>
    <property type="match status" value="1"/>
</dbReference>
<feature type="compositionally biased region" description="Pro residues" evidence="6">
    <location>
        <begin position="294"/>
        <end position="303"/>
    </location>
</feature>
<accession>A0A433QYX4</accession>
<dbReference type="EMBL" id="RBNJ01000261">
    <property type="protein sequence ID" value="RUS34990.1"/>
    <property type="molecule type" value="Genomic_DNA"/>
</dbReference>
<evidence type="ECO:0000313" key="7">
    <source>
        <dbReference type="EMBL" id="RUS34990.1"/>
    </source>
</evidence>
<dbReference type="Gene3D" id="2.130.10.10">
    <property type="entry name" value="YVTN repeat-like/Quinoprotein amine dehydrogenase"/>
    <property type="match status" value="2"/>
</dbReference>
<keyword evidence="2" id="KW-0963">Cytoplasm</keyword>
<feature type="repeat" description="WD" evidence="5">
    <location>
        <begin position="821"/>
        <end position="868"/>
    </location>
</feature>
<feature type="compositionally biased region" description="Low complexity" evidence="6">
    <location>
        <begin position="278"/>
        <end position="293"/>
    </location>
</feature>
<dbReference type="GO" id="GO:0045504">
    <property type="term" value="F:dynein heavy chain binding"/>
    <property type="evidence" value="ECO:0007669"/>
    <property type="project" value="TreeGrafter"/>
</dbReference>
<evidence type="ECO:0000256" key="6">
    <source>
        <dbReference type="SAM" id="MobiDB-lite"/>
    </source>
</evidence>
<feature type="region of interest" description="Disordered" evidence="6">
    <location>
        <begin position="335"/>
        <end position="375"/>
    </location>
</feature>
<dbReference type="Proteomes" id="UP000274822">
    <property type="component" value="Unassembled WGS sequence"/>
</dbReference>
<evidence type="ECO:0000256" key="4">
    <source>
        <dbReference type="ARBA" id="ARBA00022737"/>
    </source>
</evidence>
<feature type="compositionally biased region" description="Basic and acidic residues" evidence="6">
    <location>
        <begin position="481"/>
        <end position="508"/>
    </location>
</feature>
<dbReference type="InterPro" id="IPR001680">
    <property type="entry name" value="WD40_rpt"/>
</dbReference>
<feature type="region of interest" description="Disordered" evidence="6">
    <location>
        <begin position="268"/>
        <end position="321"/>
    </location>
</feature>
<dbReference type="AlphaFoldDB" id="A0A433QYX4"/>
<evidence type="ECO:0000256" key="3">
    <source>
        <dbReference type="ARBA" id="ARBA00022574"/>
    </source>
</evidence>
<keyword evidence="8" id="KW-1185">Reference proteome</keyword>
<dbReference type="InterPro" id="IPR015943">
    <property type="entry name" value="WD40/YVTN_repeat-like_dom_sf"/>
</dbReference>
<proteinExistence type="predicted"/>
<sequence>MLEVDDGHSVGVDEVRESQEVGVLAVEVEVDPVVVLEVAVVVAGYGTGCVLGQVVQVFVRVEDGDLDMRGGRRVELEILNKEDVDEINNAEKKNRMQREPEANAYPNVQPGLLVVIPDEDLFDKWVPDEVLDHLLQPLGSLPAEQDGDTATGAYLFILVAVPVGALVPRAVDDIDVLGRNKGLGHGGRVVPQEKEVQEDKDEAGDKQMGQRAPALKVESGRGQQSKGSRAVPGPGPAPDFYSSDNPPSLLPTSPLCLFEPNLPNKWTAAKTSSKRSVKSSQSSGAQGRSASPPWLGPPPPPHHLPSQLPVATTSSSVAPGKDRKAIDDLVALALGERPTTPSGPSSDRGSDAGSEAVASIFPSSYPPGSAPETPVRYGRELDGSNDACKWVVVNRSKRVIPFITDPCLPELGSSTRNSMTQMTDAARYIPKLTISETDPADIPPEDKVTYEKLTQTTDSGTDAPQRSEEEIRAQIMDEVEKEQKAKQQAADEERKRQEMEKVKEKRELTEEEKRAILTSFDFADFVDHSSKIVERALNEKYDFMKDYTIGADVEGDVASGKRVKFLCEFWDEKWSKNRSVTDVGWSPKDPELLVASYNKNPMAVNEPDGVACIWNLHLLERPEFVFHSQSDVLAVMFSDFHRNYVIGGTYSGQIVLWDTRAKALPVLKTPLSAGGHTHPVYSLTMVGTQNAHNLISASTDGTVCSWQLDMLAQPQDSLELSHPLHHHNIEEVSITTLDFPDNETTTFWVGTEEGSVYQANRYGRAGRSGVRDNFGCKKGGVYITKDSYATVIAFRCYLTQFHYCPPSRTNSKAGINQYDTYKGHYGTITGMQFHPLLGQVDFSDLFLTCSVDWTVKLWRARSIAKPSTQPTIIAPLYSFEQADDYVYDVKWSPTHPALFGAVDGGGKFDLWNLNADTEIPIVSTPVGQGKALNKINWDKEGKKTAIGSSDGKVYVYDIGEMAIPKDDEWNQLQKNIAEMISSQENVGK</sequence>
<feature type="compositionally biased region" description="Low complexity" evidence="6">
    <location>
        <begin position="242"/>
        <end position="256"/>
    </location>
</feature>
<protein>
    <submittedName>
        <fullName evidence="7">WD40-repeat-containing domain protein</fullName>
    </submittedName>
</protein>
<dbReference type="SMART" id="SM00320">
    <property type="entry name" value="WD40"/>
    <property type="match status" value="7"/>
</dbReference>
<gene>
    <name evidence="7" type="ORF">BC938DRAFT_477084</name>
</gene>
<feature type="region of interest" description="Disordered" evidence="6">
    <location>
        <begin position="479"/>
        <end position="508"/>
    </location>
</feature>
<keyword evidence="3 5" id="KW-0853">WD repeat</keyword>
<keyword evidence="4" id="KW-0677">Repeat</keyword>
<dbReference type="SUPFAM" id="SSF50978">
    <property type="entry name" value="WD40 repeat-like"/>
    <property type="match status" value="1"/>
</dbReference>
<evidence type="ECO:0000256" key="5">
    <source>
        <dbReference type="PROSITE-ProRule" id="PRU00221"/>
    </source>
</evidence>
<evidence type="ECO:0000313" key="8">
    <source>
        <dbReference type="Proteomes" id="UP000274822"/>
    </source>
</evidence>
<dbReference type="InterPro" id="IPR036322">
    <property type="entry name" value="WD40_repeat_dom_sf"/>
</dbReference>
<comment type="caution">
    <text evidence="7">The sequence shown here is derived from an EMBL/GenBank/DDBJ whole genome shotgun (WGS) entry which is preliminary data.</text>
</comment>
<evidence type="ECO:0000256" key="2">
    <source>
        <dbReference type="ARBA" id="ARBA00022490"/>
    </source>
</evidence>
<feature type="region of interest" description="Disordered" evidence="6">
    <location>
        <begin position="180"/>
        <end position="256"/>
    </location>
</feature>
<reference evidence="7 8" key="1">
    <citation type="journal article" date="2018" name="New Phytol.">
        <title>Phylogenomics of Endogonaceae and evolution of mycorrhizas within Mucoromycota.</title>
        <authorList>
            <person name="Chang Y."/>
            <person name="Desiro A."/>
            <person name="Na H."/>
            <person name="Sandor L."/>
            <person name="Lipzen A."/>
            <person name="Clum A."/>
            <person name="Barry K."/>
            <person name="Grigoriev I.V."/>
            <person name="Martin F.M."/>
            <person name="Stajich J.E."/>
            <person name="Smith M.E."/>
            <person name="Bonito G."/>
            <person name="Spatafora J.W."/>
        </authorList>
    </citation>
    <scope>NUCLEOTIDE SEQUENCE [LARGE SCALE GENOMIC DNA]</scope>
    <source>
        <strain evidence="7 8">AD002</strain>
    </source>
</reference>
<dbReference type="GO" id="GO:0010970">
    <property type="term" value="P:transport along microtubule"/>
    <property type="evidence" value="ECO:0007669"/>
    <property type="project" value="TreeGrafter"/>
</dbReference>
<dbReference type="Pfam" id="PF00400">
    <property type="entry name" value="WD40"/>
    <property type="match status" value="2"/>
</dbReference>
<dbReference type="FunFam" id="2.130.10.10:FF:000414">
    <property type="entry name" value="Cytoplasmic dynein intermediate chain"/>
    <property type="match status" value="1"/>
</dbReference>
<dbReference type="GO" id="GO:0005868">
    <property type="term" value="C:cytoplasmic dynein complex"/>
    <property type="evidence" value="ECO:0007669"/>
    <property type="project" value="TreeGrafter"/>
</dbReference>
<dbReference type="InterPro" id="IPR050687">
    <property type="entry name" value="Dynein_IC"/>
</dbReference>